<dbReference type="GO" id="GO:0016020">
    <property type="term" value="C:membrane"/>
    <property type="evidence" value="ECO:0007669"/>
    <property type="project" value="InterPro"/>
</dbReference>
<comment type="subcellular location">
    <subcellularLocation>
        <location evidence="1">Endomembrane system</location>
        <topology evidence="1">Multi-pass membrane protein</topology>
    </subcellularLocation>
</comment>
<dbReference type="Pfam" id="PF04750">
    <property type="entry name" value="Far-17a_AIG1"/>
    <property type="match status" value="1"/>
</dbReference>
<keyword evidence="4 5" id="KW-0472">Membrane</keyword>
<dbReference type="Proteomes" id="UP000308199">
    <property type="component" value="Unassembled WGS sequence"/>
</dbReference>
<sequence length="231" mass="25531">MSVNIFGAVAVHILALGIMSWGYFGLESTVMNTFIVRQKGGHFQFLTIQALAMAWITMALSLCSDIIPTSRLLKQMKRAFFMIALPVSVVVTVIYWSLLFFLPGLILQTPPAVSEPSSEPFSSNLPGPARIPLSLDLALHATPAITLLVDFFAFERSYDALAVTHGAPAMAFAFGTWYSLWVEYCASFNKKFRIAIYATVTSVAFLSFRGINAVHLRLTCRDPLISKKKPE</sequence>
<keyword evidence="2 5" id="KW-0812">Transmembrane</keyword>
<feature type="transmembrane region" description="Helical" evidence="5">
    <location>
        <begin position="46"/>
        <end position="67"/>
    </location>
</feature>
<gene>
    <name evidence="6" type="ORF">EW145_g6816</name>
</gene>
<comment type="caution">
    <text evidence="6">The sequence shown here is derived from an EMBL/GenBank/DDBJ whole genome shotgun (WGS) entry which is preliminary data.</text>
</comment>
<organism evidence="6 7">
    <name type="scientific">Phellinidium pouzarii</name>
    <dbReference type="NCBI Taxonomy" id="167371"/>
    <lineage>
        <taxon>Eukaryota</taxon>
        <taxon>Fungi</taxon>
        <taxon>Dikarya</taxon>
        <taxon>Basidiomycota</taxon>
        <taxon>Agaricomycotina</taxon>
        <taxon>Agaricomycetes</taxon>
        <taxon>Hymenochaetales</taxon>
        <taxon>Hymenochaetaceae</taxon>
        <taxon>Phellinidium</taxon>
    </lineage>
</organism>
<evidence type="ECO:0000313" key="7">
    <source>
        <dbReference type="Proteomes" id="UP000308199"/>
    </source>
</evidence>
<feature type="transmembrane region" description="Helical" evidence="5">
    <location>
        <begin position="5"/>
        <end position="26"/>
    </location>
</feature>
<evidence type="ECO:0000256" key="5">
    <source>
        <dbReference type="SAM" id="Phobius"/>
    </source>
</evidence>
<evidence type="ECO:0000256" key="4">
    <source>
        <dbReference type="ARBA" id="ARBA00023136"/>
    </source>
</evidence>
<evidence type="ECO:0000256" key="1">
    <source>
        <dbReference type="ARBA" id="ARBA00004127"/>
    </source>
</evidence>
<feature type="transmembrane region" description="Helical" evidence="5">
    <location>
        <begin position="160"/>
        <end position="180"/>
    </location>
</feature>
<keyword evidence="7" id="KW-1185">Reference proteome</keyword>
<evidence type="ECO:0008006" key="8">
    <source>
        <dbReference type="Google" id="ProtNLM"/>
    </source>
</evidence>
<dbReference type="GO" id="GO:0012505">
    <property type="term" value="C:endomembrane system"/>
    <property type="evidence" value="ECO:0007669"/>
    <property type="project" value="UniProtKB-SubCell"/>
</dbReference>
<feature type="transmembrane region" description="Helical" evidence="5">
    <location>
        <begin position="79"/>
        <end position="102"/>
    </location>
</feature>
<proteinExistence type="predicted"/>
<reference evidence="6 7" key="1">
    <citation type="submission" date="2019-02" db="EMBL/GenBank/DDBJ databases">
        <title>Genome sequencing of the rare red list fungi Phellinidium pouzarii.</title>
        <authorList>
            <person name="Buettner E."/>
            <person name="Kellner H."/>
        </authorList>
    </citation>
    <scope>NUCLEOTIDE SEQUENCE [LARGE SCALE GENOMIC DNA]</scope>
    <source>
        <strain evidence="6 7">DSM 108285</strain>
    </source>
</reference>
<dbReference type="PANTHER" id="PTHR10989:SF16">
    <property type="entry name" value="AT02829P-RELATED"/>
    <property type="match status" value="1"/>
</dbReference>
<dbReference type="InterPro" id="IPR006838">
    <property type="entry name" value="ADTRP_AIG1"/>
</dbReference>
<dbReference type="EMBL" id="SGPK01000565">
    <property type="protein sequence ID" value="THH01994.1"/>
    <property type="molecule type" value="Genomic_DNA"/>
</dbReference>
<name>A0A4S4KTP6_9AGAM</name>
<feature type="transmembrane region" description="Helical" evidence="5">
    <location>
        <begin position="192"/>
        <end position="211"/>
    </location>
</feature>
<evidence type="ECO:0000313" key="6">
    <source>
        <dbReference type="EMBL" id="THH01994.1"/>
    </source>
</evidence>
<dbReference type="OrthoDB" id="1898221at2759"/>
<dbReference type="PANTHER" id="PTHR10989">
    <property type="entry name" value="ANDROGEN-INDUCED PROTEIN 1-RELATED"/>
    <property type="match status" value="1"/>
</dbReference>
<protein>
    <recommendedName>
        <fullName evidence="8">FAR-17a/AIG1-like protein</fullName>
    </recommendedName>
</protein>
<evidence type="ECO:0000256" key="3">
    <source>
        <dbReference type="ARBA" id="ARBA00022989"/>
    </source>
</evidence>
<dbReference type="AlphaFoldDB" id="A0A4S4KTP6"/>
<accession>A0A4S4KTP6</accession>
<evidence type="ECO:0000256" key="2">
    <source>
        <dbReference type="ARBA" id="ARBA00022692"/>
    </source>
</evidence>
<keyword evidence="3 5" id="KW-1133">Transmembrane helix</keyword>